<dbReference type="RefSeq" id="WP_345885526.1">
    <property type="nucleotide sequence ID" value="NZ_JBDFRB010000010.1"/>
</dbReference>
<dbReference type="GO" id="GO:0016787">
    <property type="term" value="F:hydrolase activity"/>
    <property type="evidence" value="ECO:0007669"/>
    <property type="project" value="UniProtKB-KW"/>
</dbReference>
<reference evidence="11 12" key="1">
    <citation type="submission" date="2024-05" db="EMBL/GenBank/DDBJ databases">
        <title>Sinomonas sp. nov., isolated from a waste landfill.</title>
        <authorList>
            <person name="Zhao Y."/>
        </authorList>
    </citation>
    <scope>NUCLEOTIDE SEQUENCE [LARGE SCALE GENOMIC DNA]</scope>
    <source>
        <strain evidence="11 12">CCTCC AB2014300</strain>
    </source>
</reference>
<dbReference type="SMART" id="SM00490">
    <property type="entry name" value="HELICc"/>
    <property type="match status" value="1"/>
</dbReference>
<dbReference type="Pfam" id="PF16124">
    <property type="entry name" value="RecQ_Zn_bind"/>
    <property type="match status" value="1"/>
</dbReference>
<gene>
    <name evidence="11" type="ORF">ABCQ75_11560</name>
</gene>
<dbReference type="Proteomes" id="UP001422074">
    <property type="component" value="Unassembled WGS sequence"/>
</dbReference>
<keyword evidence="2 11" id="KW-0378">Hydrolase</keyword>
<keyword evidence="3 11" id="KW-0347">Helicase</keyword>
<feature type="region of interest" description="Disordered" evidence="8">
    <location>
        <begin position="1"/>
        <end position="26"/>
    </location>
</feature>
<dbReference type="Gene3D" id="1.10.10.10">
    <property type="entry name" value="Winged helix-like DNA-binding domain superfamily/Winged helix DNA-binding domain"/>
    <property type="match status" value="1"/>
</dbReference>
<evidence type="ECO:0000256" key="4">
    <source>
        <dbReference type="ARBA" id="ARBA00022840"/>
    </source>
</evidence>
<name>A0ABU9X134_9MICC</name>
<evidence type="ECO:0000256" key="8">
    <source>
        <dbReference type="SAM" id="MobiDB-lite"/>
    </source>
</evidence>
<dbReference type="PROSITE" id="PS51194">
    <property type="entry name" value="HELICASE_CTER"/>
    <property type="match status" value="1"/>
</dbReference>
<sequence>MDAEGREHDGTDLGGTGNRSNGNRPSDEELRAVAADRFGITQWRSGQFEAVRAAASGRDVLAVMPTGHGKSAVYQIPGVLLDGPTVVVSPLIALQRDQTEALGAVLGPGSAVAVNSSLGVRATREAWEAADAGRARFVFLAPEQLARQETVQRLARLRPALFVVDEAHCVSSWGHDFRPDYLSLGTVARALGRPPVVALTATATPRTREEIAGLLGLERPETVVEGFDRPEIALEVVRHEDAKGKRARVLDDVAGLEGPGLLYAATRREAEEYSEDLAGRGLRAAAYHAGRKAAERAAVHERFLGDGLDVVVATSAFGMGIDKPDVRFVVHADIPDSLDSYYQEIGRAGRDGSPARAVLHYRSEDLGLQRFFARGGLSADDAEAAFRAVDRLGTVPRAALREATGLGPRALARAVDALERCGAVVVGRRGISAARGVTAEEAVERAQEREEARVRIDESRIEMARGYAETTGCRRQWLLNYFGEEARAWCGNCDRCTGGSADGRLEEMAEEMAAREAAEAGGWAVQAPVRHREWGAGSVMAVHADRLTVLFDAVGYKDLALSALEGDPGLLARGG</sequence>
<dbReference type="Pfam" id="PF00270">
    <property type="entry name" value="DEAD"/>
    <property type="match status" value="1"/>
</dbReference>
<evidence type="ECO:0000256" key="1">
    <source>
        <dbReference type="ARBA" id="ARBA00022741"/>
    </source>
</evidence>
<evidence type="ECO:0000259" key="10">
    <source>
        <dbReference type="PROSITE" id="PS51194"/>
    </source>
</evidence>
<evidence type="ECO:0000256" key="3">
    <source>
        <dbReference type="ARBA" id="ARBA00022806"/>
    </source>
</evidence>
<dbReference type="InterPro" id="IPR032284">
    <property type="entry name" value="RecQ_Zn-bd"/>
</dbReference>
<evidence type="ECO:0000256" key="7">
    <source>
        <dbReference type="ARBA" id="ARBA00044550"/>
    </source>
</evidence>
<organism evidence="11 12">
    <name type="scientific">Sinomonas halotolerans</name>
    <dbReference type="NCBI Taxonomy" id="1644133"/>
    <lineage>
        <taxon>Bacteria</taxon>
        <taxon>Bacillati</taxon>
        <taxon>Actinomycetota</taxon>
        <taxon>Actinomycetes</taxon>
        <taxon>Micrococcales</taxon>
        <taxon>Micrococcaceae</taxon>
        <taxon>Sinomonas</taxon>
    </lineage>
</organism>
<evidence type="ECO:0000313" key="11">
    <source>
        <dbReference type="EMBL" id="MEN2745171.1"/>
    </source>
</evidence>
<dbReference type="InterPro" id="IPR011545">
    <property type="entry name" value="DEAD/DEAH_box_helicase_dom"/>
</dbReference>
<dbReference type="InterPro" id="IPR036388">
    <property type="entry name" value="WH-like_DNA-bd_sf"/>
</dbReference>
<dbReference type="PROSITE" id="PS51192">
    <property type="entry name" value="HELICASE_ATP_BIND_1"/>
    <property type="match status" value="1"/>
</dbReference>
<dbReference type="SUPFAM" id="SSF52540">
    <property type="entry name" value="P-loop containing nucleoside triphosphate hydrolases"/>
    <property type="match status" value="1"/>
</dbReference>
<dbReference type="CDD" id="cd17920">
    <property type="entry name" value="DEXHc_RecQ"/>
    <property type="match status" value="1"/>
</dbReference>
<evidence type="ECO:0000256" key="6">
    <source>
        <dbReference type="ARBA" id="ARBA00044535"/>
    </source>
</evidence>
<dbReference type="PANTHER" id="PTHR13710:SF84">
    <property type="entry name" value="ATP-DEPENDENT DNA HELICASE RECS-RELATED"/>
    <property type="match status" value="1"/>
</dbReference>
<dbReference type="PROSITE" id="PS00690">
    <property type="entry name" value="DEAH_ATP_HELICASE"/>
    <property type="match status" value="1"/>
</dbReference>
<proteinExistence type="predicted"/>
<accession>A0ABU9X134</accession>
<dbReference type="InterPro" id="IPR004589">
    <property type="entry name" value="DNA_helicase_ATP-dep_RecQ"/>
</dbReference>
<dbReference type="InterPro" id="IPR001650">
    <property type="entry name" value="Helicase_C-like"/>
</dbReference>
<dbReference type="Gene3D" id="3.40.50.300">
    <property type="entry name" value="P-loop containing nucleotide triphosphate hydrolases"/>
    <property type="match status" value="2"/>
</dbReference>
<feature type="domain" description="Helicase C-terminal" evidence="10">
    <location>
        <begin position="248"/>
        <end position="393"/>
    </location>
</feature>
<comment type="caution">
    <text evidence="11">The sequence shown here is derived from an EMBL/GenBank/DDBJ whole genome shotgun (WGS) entry which is preliminary data.</text>
</comment>
<evidence type="ECO:0000256" key="2">
    <source>
        <dbReference type="ARBA" id="ARBA00022801"/>
    </source>
</evidence>
<dbReference type="PANTHER" id="PTHR13710">
    <property type="entry name" value="DNA HELICASE RECQ FAMILY MEMBER"/>
    <property type="match status" value="1"/>
</dbReference>
<dbReference type="SMART" id="SM00487">
    <property type="entry name" value="DEXDc"/>
    <property type="match status" value="1"/>
</dbReference>
<feature type="compositionally biased region" description="Basic and acidic residues" evidence="8">
    <location>
        <begin position="1"/>
        <end position="11"/>
    </location>
</feature>
<keyword evidence="4" id="KW-0067">ATP-binding</keyword>
<keyword evidence="1" id="KW-0547">Nucleotide-binding</keyword>
<feature type="domain" description="Helicase ATP-binding" evidence="9">
    <location>
        <begin position="51"/>
        <end position="221"/>
    </location>
</feature>
<protein>
    <recommendedName>
        <fullName evidence="6">ATP-dependent DNA helicase RecQ</fullName>
    </recommendedName>
    <alternativeName>
        <fullName evidence="7">DNA 3'-5' helicase RecQ</fullName>
    </alternativeName>
</protein>
<evidence type="ECO:0000313" key="12">
    <source>
        <dbReference type="Proteomes" id="UP001422074"/>
    </source>
</evidence>
<keyword evidence="12" id="KW-1185">Reference proteome</keyword>
<evidence type="ECO:0000256" key="5">
    <source>
        <dbReference type="ARBA" id="ARBA00023125"/>
    </source>
</evidence>
<keyword evidence="5" id="KW-0238">DNA-binding</keyword>
<dbReference type="InterPro" id="IPR014001">
    <property type="entry name" value="Helicase_ATP-bd"/>
</dbReference>
<dbReference type="EMBL" id="JBDFRB010000010">
    <property type="protein sequence ID" value="MEN2745171.1"/>
    <property type="molecule type" value="Genomic_DNA"/>
</dbReference>
<dbReference type="NCBIfam" id="TIGR00614">
    <property type="entry name" value="recQ_fam"/>
    <property type="match status" value="1"/>
</dbReference>
<dbReference type="GO" id="GO:0003678">
    <property type="term" value="F:DNA helicase activity"/>
    <property type="evidence" value="ECO:0007669"/>
    <property type="project" value="UniProtKB-EC"/>
</dbReference>
<dbReference type="Pfam" id="PF00271">
    <property type="entry name" value="Helicase_C"/>
    <property type="match status" value="1"/>
</dbReference>
<dbReference type="InterPro" id="IPR002464">
    <property type="entry name" value="DNA/RNA_helicase_DEAH_CS"/>
</dbReference>
<dbReference type="InterPro" id="IPR027417">
    <property type="entry name" value="P-loop_NTPase"/>
</dbReference>
<evidence type="ECO:0000259" key="9">
    <source>
        <dbReference type="PROSITE" id="PS51192"/>
    </source>
</evidence>